<reference evidence="6 7" key="1">
    <citation type="journal article" date="2011" name="Stand. Genomic Sci.">
        <title>Complete genome sequence of the acetate-degrading sulfate reducer Desulfobacca acetoxidans type strain (ASRB2).</title>
        <authorList>
            <person name="Goker M."/>
            <person name="Teshima H."/>
            <person name="Lapidus A."/>
            <person name="Nolan M."/>
            <person name="Lucas S."/>
            <person name="Hammon N."/>
            <person name="Deshpande S."/>
            <person name="Cheng J.F."/>
            <person name="Tapia R."/>
            <person name="Han C."/>
            <person name="Goodwin L."/>
            <person name="Pitluck S."/>
            <person name="Huntemann M."/>
            <person name="Liolios K."/>
            <person name="Ivanova N."/>
            <person name="Pagani I."/>
            <person name="Mavromatis K."/>
            <person name="Ovchinikova G."/>
            <person name="Pati A."/>
            <person name="Chen A."/>
            <person name="Palaniappan K."/>
            <person name="Land M."/>
            <person name="Hauser L."/>
            <person name="Brambilla E.M."/>
            <person name="Rohde M."/>
            <person name="Spring S."/>
            <person name="Detter J.C."/>
            <person name="Woyke T."/>
            <person name="Bristow J."/>
            <person name="Eisen J.A."/>
            <person name="Markowitz V."/>
            <person name="Hugenholtz P."/>
            <person name="Kyrpides N.C."/>
            <person name="Klenk H.P."/>
        </authorList>
    </citation>
    <scope>NUCLEOTIDE SEQUENCE [LARGE SCALE GENOMIC DNA]</scope>
    <source>
        <strain evidence="7">ATCC 700848 / DSM 11109 / ASRB2</strain>
    </source>
</reference>
<dbReference type="SUPFAM" id="SSF53850">
    <property type="entry name" value="Periplasmic binding protein-like II"/>
    <property type="match status" value="1"/>
</dbReference>
<keyword evidence="4" id="KW-0804">Transcription</keyword>
<dbReference type="PRINTS" id="PR00039">
    <property type="entry name" value="HTHLYSR"/>
</dbReference>
<evidence type="ECO:0000256" key="3">
    <source>
        <dbReference type="ARBA" id="ARBA00023125"/>
    </source>
</evidence>
<dbReference type="InterPro" id="IPR005119">
    <property type="entry name" value="LysR_subst-bd"/>
</dbReference>
<dbReference type="AlphaFoldDB" id="F2NC78"/>
<dbReference type="InterPro" id="IPR050950">
    <property type="entry name" value="HTH-type_LysR_regulators"/>
</dbReference>
<dbReference type="STRING" id="880072.Desac_1006"/>
<dbReference type="Gene3D" id="1.10.10.10">
    <property type="entry name" value="Winged helix-like DNA-binding domain superfamily/Winged helix DNA-binding domain"/>
    <property type="match status" value="1"/>
</dbReference>
<keyword evidence="3" id="KW-0238">DNA-binding</keyword>
<evidence type="ECO:0000259" key="5">
    <source>
        <dbReference type="PROSITE" id="PS50931"/>
    </source>
</evidence>
<organism evidence="6 7">
    <name type="scientific">Desulfobacca acetoxidans (strain ATCC 700848 / DSM 11109 / ASRB2)</name>
    <dbReference type="NCBI Taxonomy" id="880072"/>
    <lineage>
        <taxon>Bacteria</taxon>
        <taxon>Pseudomonadati</taxon>
        <taxon>Thermodesulfobacteriota</taxon>
        <taxon>Desulfobaccia</taxon>
        <taxon>Desulfobaccales</taxon>
        <taxon>Desulfobaccaceae</taxon>
        <taxon>Desulfobacca</taxon>
    </lineage>
</organism>
<comment type="similarity">
    <text evidence="1">Belongs to the LysR transcriptional regulatory family.</text>
</comment>
<protein>
    <submittedName>
        <fullName evidence="6">Transcriptional regulator, LysR family</fullName>
    </submittedName>
</protein>
<dbReference type="OrthoDB" id="5338251at2"/>
<dbReference type="InterPro" id="IPR000847">
    <property type="entry name" value="LysR_HTH_N"/>
</dbReference>
<sequence length="310" mass="35180">MEWQQLLGFYQVAKLGSFTRAGEATYRSQSALSQQVKALEEELACPLLERIGRQRLRLTPVGELVFRFAETIFALSEQLQAELKARQGGQIGRLTLAAPFTTIYHLFPKVLRFYREQFPQVQLTILDRSQSEVITLVRSGEVDMGIVSASQAPPDLTARRWLEVETFLLTPVGHPLTREPEVTMAEIARYPLILPPKTPTYPRRSKMEEELKRLGLEYHIIMESSNVELSSLYVEMGLGITLATLVKKELPELHARQLAFLPLTHYFPPDWITVLMRKNKLLTSYQSAFLNILLGKIQGCPSDGVVGLNR</sequence>
<dbReference type="Gene3D" id="3.40.190.10">
    <property type="entry name" value="Periplasmic binding protein-like II"/>
    <property type="match status" value="2"/>
</dbReference>
<evidence type="ECO:0000256" key="4">
    <source>
        <dbReference type="ARBA" id="ARBA00023163"/>
    </source>
</evidence>
<dbReference type="FunFam" id="1.10.10.10:FF:000001">
    <property type="entry name" value="LysR family transcriptional regulator"/>
    <property type="match status" value="1"/>
</dbReference>
<dbReference type="EMBL" id="CP002629">
    <property type="protein sequence ID" value="AEB08873.1"/>
    <property type="molecule type" value="Genomic_DNA"/>
</dbReference>
<dbReference type="HOGENOM" id="CLU_039613_6_1_7"/>
<dbReference type="InterPro" id="IPR036390">
    <property type="entry name" value="WH_DNA-bd_sf"/>
</dbReference>
<evidence type="ECO:0000313" key="7">
    <source>
        <dbReference type="Proteomes" id="UP000000483"/>
    </source>
</evidence>
<dbReference type="RefSeq" id="WP_013705986.1">
    <property type="nucleotide sequence ID" value="NC_015388.1"/>
</dbReference>
<dbReference type="PANTHER" id="PTHR30419">
    <property type="entry name" value="HTH-TYPE TRANSCRIPTIONAL REGULATOR YBHD"/>
    <property type="match status" value="1"/>
</dbReference>
<keyword evidence="7" id="KW-1185">Reference proteome</keyword>
<evidence type="ECO:0000256" key="1">
    <source>
        <dbReference type="ARBA" id="ARBA00009437"/>
    </source>
</evidence>
<dbReference type="Pfam" id="PF00126">
    <property type="entry name" value="HTH_1"/>
    <property type="match status" value="1"/>
</dbReference>
<dbReference type="eggNOG" id="COG0583">
    <property type="taxonomic scope" value="Bacteria"/>
</dbReference>
<evidence type="ECO:0000313" key="6">
    <source>
        <dbReference type="EMBL" id="AEB08873.1"/>
    </source>
</evidence>
<reference evidence="7" key="2">
    <citation type="submission" date="2011-03" db="EMBL/GenBank/DDBJ databases">
        <title>The complete genome of Desulfobacca acetoxidans DSM 11109.</title>
        <authorList>
            <consortium name="US DOE Joint Genome Institute (JGI-PGF)"/>
            <person name="Lucas S."/>
            <person name="Copeland A."/>
            <person name="Lapidus A."/>
            <person name="Bruce D."/>
            <person name="Goodwin L."/>
            <person name="Pitluck S."/>
            <person name="Peters L."/>
            <person name="Kyrpides N."/>
            <person name="Mavromatis K."/>
            <person name="Ivanova N."/>
            <person name="Ovchinnikova G."/>
            <person name="Teshima H."/>
            <person name="Detter J.C."/>
            <person name="Han C."/>
            <person name="Land M."/>
            <person name="Hauser L."/>
            <person name="Markowitz V."/>
            <person name="Cheng J.-F."/>
            <person name="Hugenholtz P."/>
            <person name="Woyke T."/>
            <person name="Wu D."/>
            <person name="Spring S."/>
            <person name="Schueler E."/>
            <person name="Brambilla E."/>
            <person name="Klenk H.-P."/>
            <person name="Eisen J.A."/>
        </authorList>
    </citation>
    <scope>NUCLEOTIDE SEQUENCE [LARGE SCALE GENOMIC DNA]</scope>
    <source>
        <strain evidence="7">ATCC 700848 / DSM 11109 / ASRB2</strain>
    </source>
</reference>
<dbReference type="Proteomes" id="UP000000483">
    <property type="component" value="Chromosome"/>
</dbReference>
<dbReference type="SUPFAM" id="SSF46785">
    <property type="entry name" value="Winged helix' DNA-binding domain"/>
    <property type="match status" value="1"/>
</dbReference>
<dbReference type="GO" id="GO:0003700">
    <property type="term" value="F:DNA-binding transcription factor activity"/>
    <property type="evidence" value="ECO:0007669"/>
    <property type="project" value="InterPro"/>
</dbReference>
<dbReference type="GO" id="GO:0005829">
    <property type="term" value="C:cytosol"/>
    <property type="evidence" value="ECO:0007669"/>
    <property type="project" value="TreeGrafter"/>
</dbReference>
<dbReference type="KEGG" id="dao:Desac_1006"/>
<name>F2NC78_DESAR</name>
<keyword evidence="2" id="KW-0805">Transcription regulation</keyword>
<dbReference type="GO" id="GO:0003677">
    <property type="term" value="F:DNA binding"/>
    <property type="evidence" value="ECO:0007669"/>
    <property type="project" value="UniProtKB-KW"/>
</dbReference>
<dbReference type="InterPro" id="IPR036388">
    <property type="entry name" value="WH-like_DNA-bd_sf"/>
</dbReference>
<dbReference type="Pfam" id="PF03466">
    <property type="entry name" value="LysR_substrate"/>
    <property type="match status" value="1"/>
</dbReference>
<dbReference type="PROSITE" id="PS50931">
    <property type="entry name" value="HTH_LYSR"/>
    <property type="match status" value="1"/>
</dbReference>
<dbReference type="CDD" id="cd05466">
    <property type="entry name" value="PBP2_LTTR_substrate"/>
    <property type="match status" value="1"/>
</dbReference>
<evidence type="ECO:0000256" key="2">
    <source>
        <dbReference type="ARBA" id="ARBA00023015"/>
    </source>
</evidence>
<proteinExistence type="inferred from homology"/>
<gene>
    <name evidence="6" type="ordered locus">Desac_1006</name>
</gene>
<accession>F2NC78</accession>
<feature type="domain" description="HTH lysR-type" evidence="5">
    <location>
        <begin position="1"/>
        <end position="59"/>
    </location>
</feature>